<evidence type="ECO:0000259" key="7">
    <source>
        <dbReference type="Pfam" id="PF04324"/>
    </source>
</evidence>
<dbReference type="InterPro" id="IPR041854">
    <property type="entry name" value="BFD-like_2Fe2S-bd_dom_sf"/>
</dbReference>
<name>A0A542ZTL6_RARFA</name>
<evidence type="ECO:0000256" key="6">
    <source>
        <dbReference type="ARBA" id="ARBA00023014"/>
    </source>
</evidence>
<evidence type="ECO:0000256" key="3">
    <source>
        <dbReference type="ARBA" id="ARBA00022723"/>
    </source>
</evidence>
<keyword evidence="9" id="KW-1185">Reference proteome</keyword>
<evidence type="ECO:0000256" key="5">
    <source>
        <dbReference type="ARBA" id="ARBA00023004"/>
    </source>
</evidence>
<dbReference type="PANTHER" id="PTHR43809:SF1">
    <property type="entry name" value="NITRITE REDUCTASE (NADH) LARGE SUBUNIT"/>
    <property type="match status" value="1"/>
</dbReference>
<feature type="domain" description="BFD-like [2Fe-2S]-binding" evidence="7">
    <location>
        <begin position="44"/>
        <end position="92"/>
    </location>
</feature>
<evidence type="ECO:0000256" key="4">
    <source>
        <dbReference type="ARBA" id="ARBA00023002"/>
    </source>
</evidence>
<organism evidence="8 9">
    <name type="scientific">Rarobacter faecitabidus</name>
    <dbReference type="NCBI Taxonomy" id="13243"/>
    <lineage>
        <taxon>Bacteria</taxon>
        <taxon>Bacillati</taxon>
        <taxon>Actinomycetota</taxon>
        <taxon>Actinomycetes</taxon>
        <taxon>Micrococcales</taxon>
        <taxon>Rarobacteraceae</taxon>
        <taxon>Rarobacter</taxon>
    </lineage>
</organism>
<dbReference type="Proteomes" id="UP000315389">
    <property type="component" value="Unassembled WGS sequence"/>
</dbReference>
<keyword evidence="5" id="KW-0408">Iron</keyword>
<keyword evidence="2" id="KW-0349">Heme</keyword>
<dbReference type="EMBL" id="VFOS01000001">
    <property type="protein sequence ID" value="TQL63691.1"/>
    <property type="molecule type" value="Genomic_DNA"/>
</dbReference>
<dbReference type="PANTHER" id="PTHR43809">
    <property type="entry name" value="NITRITE REDUCTASE (NADH) LARGE SUBUNIT"/>
    <property type="match status" value="1"/>
</dbReference>
<comment type="cofactor">
    <cofactor evidence="1">
        <name>[4Fe-4S] cluster</name>
        <dbReference type="ChEBI" id="CHEBI:49883"/>
    </cofactor>
</comment>
<comment type="caution">
    <text evidence="8">The sequence shown here is derived from an EMBL/GenBank/DDBJ whole genome shotgun (WGS) entry which is preliminary data.</text>
</comment>
<dbReference type="Pfam" id="PF04324">
    <property type="entry name" value="Fer2_BFD"/>
    <property type="match status" value="1"/>
</dbReference>
<keyword evidence="6" id="KW-0411">Iron-sulfur</keyword>
<accession>A0A542ZTL6</accession>
<sequence>MNGERDTHTISFASLGELSDILADSDEVRGITAEEAAELDDDAIVCWCNNVTAGEIRAVISDGTANSLESVQRCTRATGGCGKCLGTVRAVVSCALHAE</sequence>
<evidence type="ECO:0000313" key="9">
    <source>
        <dbReference type="Proteomes" id="UP000315389"/>
    </source>
</evidence>
<keyword evidence="3" id="KW-0479">Metal-binding</keyword>
<protein>
    <submittedName>
        <fullName evidence="8">BFD-like [2Fe-2S] binding protein</fullName>
    </submittedName>
</protein>
<dbReference type="AlphaFoldDB" id="A0A542ZTL6"/>
<dbReference type="OrthoDB" id="9808097at2"/>
<dbReference type="InterPro" id="IPR052034">
    <property type="entry name" value="NasD-like"/>
</dbReference>
<dbReference type="GO" id="GO:0016491">
    <property type="term" value="F:oxidoreductase activity"/>
    <property type="evidence" value="ECO:0007669"/>
    <property type="project" value="UniProtKB-KW"/>
</dbReference>
<dbReference type="RefSeq" id="WP_142118045.1">
    <property type="nucleotide sequence ID" value="NZ_BAAASV010000002.1"/>
</dbReference>
<evidence type="ECO:0000256" key="1">
    <source>
        <dbReference type="ARBA" id="ARBA00001966"/>
    </source>
</evidence>
<proteinExistence type="predicted"/>
<dbReference type="Gene3D" id="1.10.10.1100">
    <property type="entry name" value="BFD-like [2Fe-2S]-binding domain"/>
    <property type="match status" value="1"/>
</dbReference>
<evidence type="ECO:0000313" key="8">
    <source>
        <dbReference type="EMBL" id="TQL63691.1"/>
    </source>
</evidence>
<dbReference type="InterPro" id="IPR007419">
    <property type="entry name" value="BFD-like_2Fe2S-bd_dom"/>
</dbReference>
<keyword evidence="4" id="KW-0560">Oxidoreductase</keyword>
<reference evidence="8 9" key="1">
    <citation type="submission" date="2019-06" db="EMBL/GenBank/DDBJ databases">
        <title>Sequencing the genomes of 1000 actinobacteria strains.</title>
        <authorList>
            <person name="Klenk H.-P."/>
        </authorList>
    </citation>
    <scope>NUCLEOTIDE SEQUENCE [LARGE SCALE GENOMIC DNA]</scope>
    <source>
        <strain evidence="8 9">DSM 4813</strain>
    </source>
</reference>
<dbReference type="GO" id="GO:0051536">
    <property type="term" value="F:iron-sulfur cluster binding"/>
    <property type="evidence" value="ECO:0007669"/>
    <property type="project" value="UniProtKB-KW"/>
</dbReference>
<dbReference type="GO" id="GO:0046872">
    <property type="term" value="F:metal ion binding"/>
    <property type="evidence" value="ECO:0007669"/>
    <property type="project" value="UniProtKB-KW"/>
</dbReference>
<evidence type="ECO:0000256" key="2">
    <source>
        <dbReference type="ARBA" id="ARBA00022617"/>
    </source>
</evidence>
<gene>
    <name evidence="8" type="ORF">FB461_0159</name>
</gene>